<organism evidence="1">
    <name type="scientific">Dyadobacter sp. 676</name>
    <dbReference type="NCBI Taxonomy" id="3088362"/>
    <lineage>
        <taxon>Bacteria</taxon>
        <taxon>Pseudomonadati</taxon>
        <taxon>Bacteroidota</taxon>
        <taxon>Cytophagia</taxon>
        <taxon>Cytophagales</taxon>
        <taxon>Spirosomataceae</taxon>
        <taxon>Dyadobacter</taxon>
    </lineage>
</organism>
<accession>A0AAU8FP61</accession>
<sequence length="90" mass="10345">MGGLPVEVRPPDAGELYKIDYYDTRVRKELKGRALGYNGFVRLLLRSEKLVAEYRDLEDTCVMEESWTVNKANGQLDWEVISVLPELAVR</sequence>
<reference evidence="1" key="1">
    <citation type="submission" date="2024-06" db="EMBL/GenBank/DDBJ databases">
        <title>Sequencing and assembly of the genome of Dyadobacter sp. strain 676, a symbiont of Cyamopsis tetragonoloba.</title>
        <authorList>
            <person name="Guro P."/>
            <person name="Sazanova A."/>
            <person name="Kuznetsova I."/>
            <person name="Belimov A."/>
            <person name="Safronova V."/>
        </authorList>
    </citation>
    <scope>NUCLEOTIDE SEQUENCE</scope>
    <source>
        <strain evidence="1">676</strain>
    </source>
</reference>
<proteinExistence type="predicted"/>
<dbReference type="EMBL" id="CP159289">
    <property type="protein sequence ID" value="XCH26407.1"/>
    <property type="molecule type" value="Genomic_DNA"/>
</dbReference>
<dbReference type="AlphaFoldDB" id="A0AAU8FP61"/>
<name>A0AAU8FP61_9BACT</name>
<protein>
    <submittedName>
        <fullName evidence="1">Uncharacterized protein</fullName>
    </submittedName>
</protein>
<evidence type="ECO:0000313" key="1">
    <source>
        <dbReference type="EMBL" id="XCH26407.1"/>
    </source>
</evidence>
<dbReference type="RefSeq" id="WP_353721700.1">
    <property type="nucleotide sequence ID" value="NZ_CP159289.1"/>
</dbReference>
<gene>
    <name evidence="1" type="ORF">ABV298_08400</name>
</gene>